<dbReference type="RefSeq" id="WP_086435562.1">
    <property type="nucleotide sequence ID" value="NZ_FXWH01000004.1"/>
</dbReference>
<dbReference type="InterPro" id="IPR025218">
    <property type="entry name" value="DUF4426"/>
</dbReference>
<dbReference type="Gene3D" id="2.60.40.3340">
    <property type="entry name" value="Domain of unknown function DUF4426"/>
    <property type="match status" value="1"/>
</dbReference>
<proteinExistence type="predicted"/>
<organism evidence="3 4">
    <name type="scientific">Pseudidiomarina planktonica</name>
    <dbReference type="NCBI Taxonomy" id="1323738"/>
    <lineage>
        <taxon>Bacteria</taxon>
        <taxon>Pseudomonadati</taxon>
        <taxon>Pseudomonadota</taxon>
        <taxon>Gammaproteobacteria</taxon>
        <taxon>Alteromonadales</taxon>
        <taxon>Idiomarinaceae</taxon>
        <taxon>Pseudidiomarina</taxon>
    </lineage>
</organism>
<evidence type="ECO:0000259" key="2">
    <source>
        <dbReference type="Pfam" id="PF14467"/>
    </source>
</evidence>
<evidence type="ECO:0000313" key="4">
    <source>
        <dbReference type="Proteomes" id="UP000194450"/>
    </source>
</evidence>
<accession>A0A1Y6G080</accession>
<gene>
    <name evidence="3" type="ORF">SAMN06297229_2425</name>
</gene>
<feature type="signal peptide" evidence="1">
    <location>
        <begin position="1"/>
        <end position="19"/>
    </location>
</feature>
<reference evidence="4" key="1">
    <citation type="submission" date="2017-04" db="EMBL/GenBank/DDBJ databases">
        <authorList>
            <person name="Varghese N."/>
            <person name="Submissions S."/>
        </authorList>
    </citation>
    <scope>NUCLEOTIDE SEQUENCE [LARGE SCALE GENOMIC DNA]</scope>
</reference>
<evidence type="ECO:0000313" key="3">
    <source>
        <dbReference type="EMBL" id="SMQ80808.1"/>
    </source>
</evidence>
<dbReference type="EMBL" id="FXWH01000004">
    <property type="protein sequence ID" value="SMQ80808.1"/>
    <property type="molecule type" value="Genomic_DNA"/>
</dbReference>
<dbReference type="OrthoDB" id="8563353at2"/>
<keyword evidence="1" id="KW-0732">Signal</keyword>
<feature type="domain" description="DUF4426" evidence="2">
    <location>
        <begin position="23"/>
        <end position="141"/>
    </location>
</feature>
<feature type="chain" id="PRO_5012893257" description="DUF4426 domain-containing protein" evidence="1">
    <location>
        <begin position="20"/>
        <end position="142"/>
    </location>
</feature>
<sequence length="142" mass="16195">MRTFLFALLISLTPFAAQAETQQRLGPWEVHYSAFRSTFIKPEIARQYDLERSRYLAVINISVLAAEQAGKPAQSVEVSGYATNGIGNRLQLDFSEVKEGEAIYYLAQTSFTNVEVLRFTIIIADGENKQELKFQQRFYTDE</sequence>
<dbReference type="AlphaFoldDB" id="A0A1Y6G080"/>
<keyword evidence="4" id="KW-1185">Reference proteome</keyword>
<evidence type="ECO:0000256" key="1">
    <source>
        <dbReference type="SAM" id="SignalP"/>
    </source>
</evidence>
<dbReference type="Pfam" id="PF14467">
    <property type="entry name" value="DUF4426"/>
    <property type="match status" value="1"/>
</dbReference>
<protein>
    <recommendedName>
        <fullName evidence="2">DUF4426 domain-containing protein</fullName>
    </recommendedName>
</protein>
<name>A0A1Y6G080_9GAMM</name>
<dbReference type="Proteomes" id="UP000194450">
    <property type="component" value="Unassembled WGS sequence"/>
</dbReference>